<dbReference type="PROSITE" id="PS51257">
    <property type="entry name" value="PROKAR_LIPOPROTEIN"/>
    <property type="match status" value="1"/>
</dbReference>
<dbReference type="GO" id="GO:0042597">
    <property type="term" value="C:periplasmic space"/>
    <property type="evidence" value="ECO:0007669"/>
    <property type="project" value="UniProtKB-SubCell"/>
</dbReference>
<protein>
    <recommendedName>
        <fullName evidence="8">Putative aliphatic sulfonates-binding protein</fullName>
    </recommendedName>
</protein>
<comment type="similarity">
    <text evidence="2">Belongs to the bacterial solute-binding protein SsuA/TauA family.</text>
</comment>
<dbReference type="STRING" id="1441095.AM592_00570"/>
<dbReference type="Pfam" id="PF09084">
    <property type="entry name" value="NMT1"/>
    <property type="match status" value="1"/>
</dbReference>
<dbReference type="Gene3D" id="3.40.190.10">
    <property type="entry name" value="Periplasmic binding protein-like II"/>
    <property type="match status" value="2"/>
</dbReference>
<dbReference type="FunFam" id="3.40.190.10:FF:000050">
    <property type="entry name" value="Sulfonate ABC transporter substrate-binding protein"/>
    <property type="match status" value="1"/>
</dbReference>
<dbReference type="InterPro" id="IPR001638">
    <property type="entry name" value="Solute-binding_3/MltF_N"/>
</dbReference>
<dbReference type="PANTHER" id="PTHR30024">
    <property type="entry name" value="ALIPHATIC SULFONATES-BINDING PROTEIN-RELATED"/>
    <property type="match status" value="1"/>
</dbReference>
<keyword evidence="5" id="KW-0564">Palmitate</keyword>
<evidence type="ECO:0000256" key="3">
    <source>
        <dbReference type="ARBA" id="ARBA00022448"/>
    </source>
</evidence>
<dbReference type="EMBL" id="CP012600">
    <property type="protein sequence ID" value="ALC80258.1"/>
    <property type="molecule type" value="Genomic_DNA"/>
</dbReference>
<evidence type="ECO:0000313" key="12">
    <source>
        <dbReference type="Proteomes" id="UP000067625"/>
    </source>
</evidence>
<proteinExistence type="inferred from homology"/>
<dbReference type="Proteomes" id="UP000067625">
    <property type="component" value="Chromosome"/>
</dbReference>
<dbReference type="AlphaFoldDB" id="A0A0M4G625"/>
<keyword evidence="4 9" id="KW-0732">Signal</keyword>
<evidence type="ECO:0000256" key="5">
    <source>
        <dbReference type="ARBA" id="ARBA00023139"/>
    </source>
</evidence>
<reference evidence="11 12" key="2">
    <citation type="journal article" date="2016" name="Int. J. Syst. Evol. Microbiol.">
        <title>Bacillus gobiensis sp. nov., isolated from a soil sample.</title>
        <authorList>
            <person name="Liu B."/>
            <person name="Liu G.H."/>
            <person name="Cetin S."/>
            <person name="Schumann P."/>
            <person name="Pan Z.Z."/>
            <person name="Chen Q.Q."/>
        </authorList>
    </citation>
    <scope>NUCLEOTIDE SEQUENCE [LARGE SCALE GENOMIC DNA]</scope>
    <source>
        <strain evidence="11 12">FJAT-4402</strain>
    </source>
</reference>
<gene>
    <name evidence="11" type="ORF">AM592_00570</name>
</gene>
<name>A0A0M4G625_9BACI</name>
<evidence type="ECO:0000256" key="9">
    <source>
        <dbReference type="SAM" id="SignalP"/>
    </source>
</evidence>
<keyword evidence="6" id="KW-0449">Lipoprotein</keyword>
<organism evidence="11 12">
    <name type="scientific">Bacillus gobiensis</name>
    <dbReference type="NCBI Taxonomy" id="1441095"/>
    <lineage>
        <taxon>Bacteria</taxon>
        <taxon>Bacillati</taxon>
        <taxon>Bacillota</taxon>
        <taxon>Bacilli</taxon>
        <taxon>Bacillales</taxon>
        <taxon>Bacillaceae</taxon>
        <taxon>Bacillus</taxon>
    </lineage>
</organism>
<feature type="chain" id="PRO_5039530367" description="Putative aliphatic sulfonates-binding protein" evidence="9">
    <location>
        <begin position="30"/>
        <end position="330"/>
    </location>
</feature>
<keyword evidence="3" id="KW-0813">Transport</keyword>
<dbReference type="PATRIC" id="fig|1441095.3.peg.128"/>
<dbReference type="InterPro" id="IPR010067">
    <property type="entry name" value="ABC_SsuA_sub-bd"/>
</dbReference>
<evidence type="ECO:0000256" key="7">
    <source>
        <dbReference type="ARBA" id="ARBA00055538"/>
    </source>
</evidence>
<dbReference type="InterPro" id="IPR015168">
    <property type="entry name" value="SsuA/THI5"/>
</dbReference>
<sequence length="330" mass="36269">MSVKRKRNLWKKQTTVVVVLALILLVACGQNNTSNGDGRKETIRIGYQKSGPILLLKSEKKLEDELGKLGYKVEWSEFNTGASILEALNAGSIDFATAGDTPSVFAASKGMDLKYIAGGPASPSSEGILIKNDSNIKSIKDLKGKRVAYNKASISQYFLNEALEDAGLSMEDVESVYLNPPDASLAFEQGEVDAWVIWDPYLASSESKGNKVLQNSAGIVENRTLFMASSSVIKNDKEVVHKVVEELAAAGQEINEDPTEAASLLSEATNLPEEIWINVLKRKKSDVNYIDQTMINELQRQADGLQKAKLTEKRAKIQQFVWQPDKKTVD</sequence>
<feature type="domain" description="Solute-binding protein family 3/N-terminal" evidence="10">
    <location>
        <begin position="42"/>
        <end position="257"/>
    </location>
</feature>
<dbReference type="SUPFAM" id="SSF53850">
    <property type="entry name" value="Periplasmic binding protein-like II"/>
    <property type="match status" value="1"/>
</dbReference>
<dbReference type="GO" id="GO:0042626">
    <property type="term" value="F:ATPase-coupled transmembrane transporter activity"/>
    <property type="evidence" value="ECO:0007669"/>
    <property type="project" value="InterPro"/>
</dbReference>
<dbReference type="GO" id="GO:0016020">
    <property type="term" value="C:membrane"/>
    <property type="evidence" value="ECO:0007669"/>
    <property type="project" value="InterPro"/>
</dbReference>
<evidence type="ECO:0000256" key="8">
    <source>
        <dbReference type="ARBA" id="ARBA00070228"/>
    </source>
</evidence>
<keyword evidence="12" id="KW-1185">Reference proteome</keyword>
<dbReference type="NCBIfam" id="TIGR01728">
    <property type="entry name" value="SsuA_fam"/>
    <property type="match status" value="1"/>
</dbReference>
<comment type="subcellular location">
    <subcellularLocation>
        <location evidence="1">Periplasm</location>
    </subcellularLocation>
</comment>
<feature type="signal peptide" evidence="9">
    <location>
        <begin position="1"/>
        <end position="29"/>
    </location>
</feature>
<evidence type="ECO:0000256" key="6">
    <source>
        <dbReference type="ARBA" id="ARBA00023288"/>
    </source>
</evidence>
<evidence type="ECO:0000259" key="10">
    <source>
        <dbReference type="SMART" id="SM00062"/>
    </source>
</evidence>
<dbReference type="SMART" id="SM00062">
    <property type="entry name" value="PBPb"/>
    <property type="match status" value="1"/>
</dbReference>
<evidence type="ECO:0000313" key="11">
    <source>
        <dbReference type="EMBL" id="ALC80258.1"/>
    </source>
</evidence>
<accession>A0A0M4G625</accession>
<evidence type="ECO:0000256" key="2">
    <source>
        <dbReference type="ARBA" id="ARBA00010742"/>
    </source>
</evidence>
<evidence type="ECO:0000256" key="4">
    <source>
        <dbReference type="ARBA" id="ARBA00022729"/>
    </source>
</evidence>
<dbReference type="PANTHER" id="PTHR30024:SF42">
    <property type="entry name" value="ALIPHATIC SULFONATES-BINDING PROTEIN-RELATED"/>
    <property type="match status" value="1"/>
</dbReference>
<dbReference type="OrthoDB" id="286202at2"/>
<comment type="function">
    <text evidence="7">Part of a binding-protein-dependent transport system for aliphatic sulfonates. Putative binding protein.</text>
</comment>
<reference evidence="12" key="1">
    <citation type="submission" date="2015-08" db="EMBL/GenBank/DDBJ databases">
        <title>Genome sequencing project for genomic taxonomy and phylogenomics of Bacillus-like bacteria.</title>
        <authorList>
            <person name="Liu B."/>
            <person name="Wang J."/>
            <person name="Zhu Y."/>
            <person name="Liu G."/>
            <person name="Chen Q."/>
            <person name="Chen Z."/>
            <person name="Lan J."/>
            <person name="Che J."/>
            <person name="Ge C."/>
            <person name="Shi H."/>
            <person name="Pan Z."/>
            <person name="Liu X."/>
        </authorList>
    </citation>
    <scope>NUCLEOTIDE SEQUENCE [LARGE SCALE GENOMIC DNA]</scope>
    <source>
        <strain evidence="12">FJAT-4402</strain>
    </source>
</reference>
<evidence type="ECO:0000256" key="1">
    <source>
        <dbReference type="ARBA" id="ARBA00004418"/>
    </source>
</evidence>